<dbReference type="Gene3D" id="1.20.1390.10">
    <property type="entry name" value="PWI domain"/>
    <property type="match status" value="1"/>
</dbReference>
<feature type="domain" description="PWI" evidence="3">
    <location>
        <begin position="47"/>
        <end position="137"/>
    </location>
</feature>
<dbReference type="InterPro" id="IPR052768">
    <property type="entry name" value="RBM25"/>
</dbReference>
<proteinExistence type="predicted"/>
<dbReference type="EMBL" id="JBBJCI010000365">
    <property type="protein sequence ID" value="KAK7232871.1"/>
    <property type="molecule type" value="Genomic_DNA"/>
</dbReference>
<evidence type="ECO:0000259" key="3">
    <source>
        <dbReference type="PROSITE" id="PS51025"/>
    </source>
</evidence>
<dbReference type="SUPFAM" id="SSF101233">
    <property type="entry name" value="PWI domain"/>
    <property type="match status" value="1"/>
</dbReference>
<dbReference type="Pfam" id="PF01480">
    <property type="entry name" value="PWI"/>
    <property type="match status" value="1"/>
</dbReference>
<evidence type="ECO:0000313" key="5">
    <source>
        <dbReference type="Proteomes" id="UP001363151"/>
    </source>
</evidence>
<dbReference type="PANTHER" id="PTHR18806">
    <property type="entry name" value="RBM25 PROTEIN"/>
    <property type="match status" value="1"/>
</dbReference>
<organism evidence="4 5">
    <name type="scientific">Aureococcus anophagefferens</name>
    <name type="common">Harmful bloom alga</name>
    <dbReference type="NCBI Taxonomy" id="44056"/>
    <lineage>
        <taxon>Eukaryota</taxon>
        <taxon>Sar</taxon>
        <taxon>Stramenopiles</taxon>
        <taxon>Ochrophyta</taxon>
        <taxon>Pelagophyceae</taxon>
        <taxon>Pelagomonadales</taxon>
        <taxon>Pelagomonadaceae</taxon>
        <taxon>Aureococcus</taxon>
    </lineage>
</organism>
<gene>
    <name evidence="4" type="primary">SNU71</name>
    <name evidence="4" type="ORF">SO694_0003608</name>
</gene>
<evidence type="ECO:0000256" key="2">
    <source>
        <dbReference type="SAM" id="MobiDB-lite"/>
    </source>
</evidence>
<feature type="region of interest" description="Disordered" evidence="2">
    <location>
        <begin position="1"/>
        <end position="25"/>
    </location>
</feature>
<evidence type="ECO:0000313" key="4">
    <source>
        <dbReference type="EMBL" id="KAK7232871.1"/>
    </source>
</evidence>
<dbReference type="InterPro" id="IPR002483">
    <property type="entry name" value="PWI_dom"/>
</dbReference>
<keyword evidence="1" id="KW-0507">mRNA processing</keyword>
<dbReference type="GO" id="GO:1990904">
    <property type="term" value="C:ribonucleoprotein complex"/>
    <property type="evidence" value="ECO:0007669"/>
    <property type="project" value="UniProtKB-KW"/>
</dbReference>
<dbReference type="Proteomes" id="UP001363151">
    <property type="component" value="Unassembled WGS sequence"/>
</dbReference>
<dbReference type="InterPro" id="IPR036483">
    <property type="entry name" value="PWI_dom_sf"/>
</dbReference>
<comment type="caution">
    <text evidence="4">The sequence shown here is derived from an EMBL/GenBank/DDBJ whole genome shotgun (WGS) entry which is preliminary data.</text>
</comment>
<dbReference type="PANTHER" id="PTHR18806:SF4">
    <property type="entry name" value="RNA-BINDING PROTEIN 25"/>
    <property type="match status" value="1"/>
</dbReference>
<name>A0ABR1FL76_AURAN</name>
<accession>A0ABR1FL76</accession>
<keyword evidence="5" id="KW-1185">Reference proteome</keyword>
<reference evidence="4 5" key="1">
    <citation type="submission" date="2024-03" db="EMBL/GenBank/DDBJ databases">
        <title>Aureococcus anophagefferens CCMP1851 and Kratosvirus quantuckense: Draft genome of a second virus-susceptible host strain in the model system.</title>
        <authorList>
            <person name="Chase E."/>
            <person name="Truchon A.R."/>
            <person name="Schepens W."/>
            <person name="Wilhelm S.W."/>
        </authorList>
    </citation>
    <scope>NUCLEOTIDE SEQUENCE [LARGE SCALE GENOMIC DNA]</scope>
    <source>
        <strain evidence="4 5">CCMP1851</strain>
    </source>
</reference>
<dbReference type="PROSITE" id="PS51025">
    <property type="entry name" value="PWI"/>
    <property type="match status" value="1"/>
</dbReference>
<keyword evidence="4" id="KW-0687">Ribonucleoprotein</keyword>
<protein>
    <submittedName>
        <fullName evidence="4">Small nuclear ribonucleoprotein</fullName>
    </submittedName>
</protein>
<dbReference type="SMART" id="SM00311">
    <property type="entry name" value="PWI"/>
    <property type="match status" value="1"/>
</dbReference>
<evidence type="ECO:0000256" key="1">
    <source>
        <dbReference type="ARBA" id="ARBA00022664"/>
    </source>
</evidence>
<sequence length="137" mass="15885">MIAEEMEKFRAKQAQRDRELEDERRRKLQAKIQETMNLEKGIKEGLEKGRTPAAARQVERHAIVRSKLRPWVAKKIAEYLGEEEPTLIDFVLSCLDRRARPEEILDELALVLEEDAQVLVVKLWRVLLFHAAKAATA</sequence>